<comment type="caution">
    <text evidence="7">The sequence shown here is derived from an EMBL/GenBank/DDBJ whole genome shotgun (WGS) entry which is preliminary data.</text>
</comment>
<dbReference type="AlphaFoldDB" id="A0A929BCT3"/>
<dbReference type="InterPro" id="IPR019880">
    <property type="entry name" value="OxyQ"/>
</dbReference>
<dbReference type="Gene3D" id="3.40.640.10">
    <property type="entry name" value="Type I PLP-dependent aspartate aminotransferase-like (Major domain)"/>
    <property type="match status" value="1"/>
</dbReference>
<dbReference type="EC" id="2.6.1.-" evidence="4"/>
<gene>
    <name evidence="7" type="ORF">IQ251_14555</name>
</gene>
<evidence type="ECO:0000256" key="4">
    <source>
        <dbReference type="RuleBase" id="RU000481"/>
    </source>
</evidence>
<name>A0A929BCT3_9PSEU</name>
<evidence type="ECO:0000259" key="6">
    <source>
        <dbReference type="Pfam" id="PF00155"/>
    </source>
</evidence>
<dbReference type="InterPro" id="IPR015424">
    <property type="entry name" value="PyrdxlP-dep_Trfase"/>
</dbReference>
<feature type="region of interest" description="Disordered" evidence="5">
    <location>
        <begin position="40"/>
        <end position="111"/>
    </location>
</feature>
<reference evidence="7" key="1">
    <citation type="submission" date="2020-10" db="EMBL/GenBank/DDBJ databases">
        <title>Diversity and distribution of actinomycetes associated with coral in the coast of Hainan.</title>
        <authorList>
            <person name="Li F."/>
        </authorList>
    </citation>
    <scope>NUCLEOTIDE SEQUENCE</scope>
    <source>
        <strain evidence="7">HNM0983</strain>
    </source>
</reference>
<dbReference type="PANTHER" id="PTHR42832:SF3">
    <property type="entry name" value="L-GLUTAMINE--4-(METHYLSULFANYL)-2-OXOBUTANOATE AMINOTRANSFERASE"/>
    <property type="match status" value="1"/>
</dbReference>
<dbReference type="EMBL" id="JADEYC010000023">
    <property type="protein sequence ID" value="MBE9375671.1"/>
    <property type="molecule type" value="Genomic_DNA"/>
</dbReference>
<dbReference type="GO" id="GO:0008483">
    <property type="term" value="F:transaminase activity"/>
    <property type="evidence" value="ECO:0007669"/>
    <property type="project" value="UniProtKB-KW"/>
</dbReference>
<evidence type="ECO:0000256" key="5">
    <source>
        <dbReference type="SAM" id="MobiDB-lite"/>
    </source>
</evidence>
<dbReference type="InterPro" id="IPR004839">
    <property type="entry name" value="Aminotransferase_I/II_large"/>
</dbReference>
<dbReference type="CDD" id="cd00609">
    <property type="entry name" value="AAT_like"/>
    <property type="match status" value="1"/>
</dbReference>
<keyword evidence="3 4" id="KW-0808">Transferase</keyword>
<dbReference type="Pfam" id="PF00155">
    <property type="entry name" value="Aminotran_1_2"/>
    <property type="match status" value="1"/>
</dbReference>
<protein>
    <recommendedName>
        <fullName evidence="4">Aminotransferase</fullName>
        <ecNumber evidence="4">2.6.1.-</ecNumber>
    </recommendedName>
</protein>
<feature type="compositionally biased region" description="Basic residues" evidence="5">
    <location>
        <begin position="40"/>
        <end position="51"/>
    </location>
</feature>
<evidence type="ECO:0000256" key="1">
    <source>
        <dbReference type="ARBA" id="ARBA00001933"/>
    </source>
</evidence>
<evidence type="ECO:0000256" key="3">
    <source>
        <dbReference type="ARBA" id="ARBA00022679"/>
    </source>
</evidence>
<evidence type="ECO:0000256" key="2">
    <source>
        <dbReference type="ARBA" id="ARBA00022576"/>
    </source>
</evidence>
<dbReference type="Gene3D" id="3.90.1150.10">
    <property type="entry name" value="Aspartate Aminotransferase, domain 1"/>
    <property type="match status" value="1"/>
</dbReference>
<dbReference type="InterPro" id="IPR004838">
    <property type="entry name" value="NHTrfase_class1_PyrdxlP-BS"/>
</dbReference>
<comment type="similarity">
    <text evidence="4">Belongs to the class-I pyridoxal-phosphate-dependent aminotransferase family.</text>
</comment>
<comment type="cofactor">
    <cofactor evidence="1 4">
        <name>pyridoxal 5'-phosphate</name>
        <dbReference type="ChEBI" id="CHEBI:597326"/>
    </cofactor>
</comment>
<dbReference type="InterPro" id="IPR015421">
    <property type="entry name" value="PyrdxlP-dep_Trfase_major"/>
</dbReference>
<dbReference type="GO" id="GO:0030170">
    <property type="term" value="F:pyridoxal phosphate binding"/>
    <property type="evidence" value="ECO:0007669"/>
    <property type="project" value="InterPro"/>
</dbReference>
<proteinExistence type="inferred from homology"/>
<dbReference type="SUPFAM" id="SSF53383">
    <property type="entry name" value="PLP-dependent transferases"/>
    <property type="match status" value="1"/>
</dbReference>
<dbReference type="Proteomes" id="UP000598360">
    <property type="component" value="Unassembled WGS sequence"/>
</dbReference>
<evidence type="ECO:0000313" key="8">
    <source>
        <dbReference type="Proteomes" id="UP000598360"/>
    </source>
</evidence>
<dbReference type="InterPro" id="IPR050881">
    <property type="entry name" value="LL-DAP_aminotransferase"/>
</dbReference>
<feature type="compositionally biased region" description="Basic residues" evidence="5">
    <location>
        <begin position="59"/>
        <end position="73"/>
    </location>
</feature>
<dbReference type="PROSITE" id="PS00105">
    <property type="entry name" value="AA_TRANSFER_CLASS_1"/>
    <property type="match status" value="1"/>
</dbReference>
<sequence length="464" mass="48889">MHRGVPCRLHLRGRADALHSPGRVRRLRCLRAGVPGGGHLLRRRRTGRVGRVHQGERRLLRRPRFAGRRRQGRQGREGRGARHQPASAGGMSSATSPGASASGRRGPQLPEFPWDTLAEVKATAAAHPDGIVDLSVGTPVDPVPDVLQRALTSVADVPGYPATHGTPELRAAAAGALQRRFGVADVPTDAVLPTIGSKELVAWLPTLLGVRPGDVVAVPELAYPTYEAGATLAGAEVVRLAPGEAPPAGTVLTWLNSPSNPTGQVLDAAQLRESVSAARAAGSIIASDECYLSLGWDAEPVSVLHPAVCADRTGVLAVHSLSKSANLAGYRAGFVTGDPVLVSRLLELRKHAGMIVPRPVQEAITAALDDDDHVAAQRELYANRRAQLRPALEAAGFIIEHSAAGLYLWATRGEDAWRTVDLLAQRGILAAPGTFYGPAGEQHVRIALTASDERVAAAAQRLAG</sequence>
<organism evidence="7 8">
    <name type="scientific">Saccharopolyspora montiporae</name>
    <dbReference type="NCBI Taxonomy" id="2781240"/>
    <lineage>
        <taxon>Bacteria</taxon>
        <taxon>Bacillati</taxon>
        <taxon>Actinomycetota</taxon>
        <taxon>Actinomycetes</taxon>
        <taxon>Pseudonocardiales</taxon>
        <taxon>Pseudonocardiaceae</taxon>
        <taxon>Saccharopolyspora</taxon>
    </lineage>
</organism>
<keyword evidence="8" id="KW-1185">Reference proteome</keyword>
<keyword evidence="2 4" id="KW-0032">Aminotransferase</keyword>
<feature type="compositionally biased region" description="Low complexity" evidence="5">
    <location>
        <begin position="85"/>
        <end position="107"/>
    </location>
</feature>
<dbReference type="NCBIfam" id="TIGR03539">
    <property type="entry name" value="DapC_actino"/>
    <property type="match status" value="1"/>
</dbReference>
<accession>A0A929BCT3</accession>
<dbReference type="InterPro" id="IPR015422">
    <property type="entry name" value="PyrdxlP-dep_Trfase_small"/>
</dbReference>
<evidence type="ECO:0000313" key="7">
    <source>
        <dbReference type="EMBL" id="MBE9375671.1"/>
    </source>
</evidence>
<dbReference type="PANTHER" id="PTHR42832">
    <property type="entry name" value="AMINO ACID AMINOTRANSFERASE"/>
    <property type="match status" value="1"/>
</dbReference>
<feature type="domain" description="Aminotransferase class I/classII large" evidence="6">
    <location>
        <begin position="131"/>
        <end position="462"/>
    </location>
</feature>